<evidence type="ECO:0000313" key="1">
    <source>
        <dbReference type="EMBL" id="KAF6845338.1"/>
    </source>
</evidence>
<gene>
    <name evidence="1" type="ORF">CMUS01_00109</name>
</gene>
<dbReference type="AlphaFoldDB" id="A0A8H6U9A7"/>
<reference evidence="1" key="1">
    <citation type="journal article" date="2020" name="Phytopathology">
        <title>Genome Sequence Resources of Colletotrichum truncatum, C. plurivorum, C. musicola, and C. sojae: Four Species Pathogenic to Soybean (Glycine max).</title>
        <authorList>
            <person name="Rogerio F."/>
            <person name="Boufleur T.R."/>
            <person name="Ciampi-Guillardi M."/>
            <person name="Sukno S.A."/>
            <person name="Thon M.R."/>
            <person name="Massola Junior N.S."/>
            <person name="Baroncelli R."/>
        </authorList>
    </citation>
    <scope>NUCLEOTIDE SEQUENCE</scope>
    <source>
        <strain evidence="1">LFN0074</strain>
    </source>
</reference>
<accession>A0A8H6U9A7</accession>
<comment type="caution">
    <text evidence="1">The sequence shown here is derived from an EMBL/GenBank/DDBJ whole genome shotgun (WGS) entry which is preliminary data.</text>
</comment>
<keyword evidence="2" id="KW-1185">Reference proteome</keyword>
<protein>
    <submittedName>
        <fullName evidence="1">Uncharacterized protein</fullName>
    </submittedName>
</protein>
<sequence>MRLRRLRSILSHGEDDATLEERPNAQWLGRLARHTPERALVTQAKKQFATSSAPRAAYDYSQEALLSLRSIVMRVEQAKCDAKFEDHHKRPSYARPTIRHGLTV</sequence>
<organism evidence="1 2">
    <name type="scientific">Colletotrichum musicola</name>
    <dbReference type="NCBI Taxonomy" id="2175873"/>
    <lineage>
        <taxon>Eukaryota</taxon>
        <taxon>Fungi</taxon>
        <taxon>Dikarya</taxon>
        <taxon>Ascomycota</taxon>
        <taxon>Pezizomycotina</taxon>
        <taxon>Sordariomycetes</taxon>
        <taxon>Hypocreomycetidae</taxon>
        <taxon>Glomerellales</taxon>
        <taxon>Glomerellaceae</taxon>
        <taxon>Colletotrichum</taxon>
        <taxon>Colletotrichum orchidearum species complex</taxon>
    </lineage>
</organism>
<evidence type="ECO:0000313" key="2">
    <source>
        <dbReference type="Proteomes" id="UP000639643"/>
    </source>
</evidence>
<dbReference type="EMBL" id="WIGM01000002">
    <property type="protein sequence ID" value="KAF6845338.1"/>
    <property type="molecule type" value="Genomic_DNA"/>
</dbReference>
<name>A0A8H6U9A7_9PEZI</name>
<proteinExistence type="predicted"/>
<dbReference type="Proteomes" id="UP000639643">
    <property type="component" value="Unassembled WGS sequence"/>
</dbReference>